<dbReference type="Proteomes" id="UP000564378">
    <property type="component" value="Unassembled WGS sequence"/>
</dbReference>
<protein>
    <recommendedName>
        <fullName evidence="3">Methyltransferase</fullName>
    </recommendedName>
</protein>
<reference evidence="1 2" key="1">
    <citation type="submission" date="2020-08" db="EMBL/GenBank/DDBJ databases">
        <title>Draft genome sequence of Parasphingopyxis sp. GrpM-11.</title>
        <authorList>
            <person name="Oh J."/>
            <person name="Roh D.-H."/>
        </authorList>
    </citation>
    <scope>NUCLEOTIDE SEQUENCE [LARGE SCALE GENOMIC DNA]</scope>
    <source>
        <strain evidence="1 2">GrpM-11</strain>
    </source>
</reference>
<proteinExistence type="predicted"/>
<dbReference type="PANTHER" id="PTHR34598:SF3">
    <property type="entry name" value="OXIDOREDUCTASE AN1597"/>
    <property type="match status" value="1"/>
</dbReference>
<evidence type="ECO:0000313" key="1">
    <source>
        <dbReference type="EMBL" id="MBC2776652.1"/>
    </source>
</evidence>
<dbReference type="NCBIfam" id="NF041278">
    <property type="entry name" value="CmcJ_NvfI_EfuI"/>
    <property type="match status" value="1"/>
</dbReference>
<accession>A0A842HUG0</accession>
<dbReference type="PANTHER" id="PTHR34598">
    <property type="entry name" value="BLL6449 PROTEIN"/>
    <property type="match status" value="1"/>
</dbReference>
<sequence>MAEAKDAARPEAIDARIYYAEPGLPRYRRFVATGAEVNTFGFTEHAVQIRNGRPHRDRLHLDAAGFELLDHKSKIANFLDQDEVGAAYPAEAIALVKDVTGASTVAITNWNLRSTDENEVRDFKARGRRDRTGRMQPPGLQVHIDHYPDVAERLARQLYEEQVPGGPGYRRAISMSLWRTFSDPPQDRPLAVCESPSVAPEEGLRNTLVFVDDVPDEAARNAPIEGEETMQAATLFAYSPQHRWWFFPDMTRDEALLFKFHDSDHSGAWRVPHTAFVDRSVARPVTRKSIELRCTAYFER</sequence>
<evidence type="ECO:0000313" key="2">
    <source>
        <dbReference type="Proteomes" id="UP000564378"/>
    </source>
</evidence>
<dbReference type="RefSeq" id="WP_185799919.1">
    <property type="nucleotide sequence ID" value="NZ_JACJVJ010000001.1"/>
</dbReference>
<evidence type="ECO:0008006" key="3">
    <source>
        <dbReference type="Google" id="ProtNLM"/>
    </source>
</evidence>
<organism evidence="1 2">
    <name type="scientific">Parasphingopyxis marina</name>
    <dbReference type="NCBI Taxonomy" id="2761622"/>
    <lineage>
        <taxon>Bacteria</taxon>
        <taxon>Pseudomonadati</taxon>
        <taxon>Pseudomonadota</taxon>
        <taxon>Alphaproteobacteria</taxon>
        <taxon>Sphingomonadales</taxon>
        <taxon>Sphingomonadaceae</taxon>
        <taxon>Parasphingopyxis</taxon>
    </lineage>
</organism>
<keyword evidence="2" id="KW-1185">Reference proteome</keyword>
<dbReference type="InterPro" id="IPR044053">
    <property type="entry name" value="AsaB-like"/>
</dbReference>
<dbReference type="AlphaFoldDB" id="A0A842HUG0"/>
<name>A0A842HUG0_9SPHN</name>
<gene>
    <name evidence="1" type="ORF">H6P80_03360</name>
</gene>
<dbReference type="GO" id="GO:0016491">
    <property type="term" value="F:oxidoreductase activity"/>
    <property type="evidence" value="ECO:0007669"/>
    <property type="project" value="InterPro"/>
</dbReference>
<comment type="caution">
    <text evidence="1">The sequence shown here is derived from an EMBL/GenBank/DDBJ whole genome shotgun (WGS) entry which is preliminary data.</text>
</comment>
<dbReference type="EMBL" id="JACJVJ010000001">
    <property type="protein sequence ID" value="MBC2776652.1"/>
    <property type="molecule type" value="Genomic_DNA"/>
</dbReference>